<accession>A0A6I9QWE2</accession>
<dbReference type="GO" id="GO:0009959">
    <property type="term" value="P:negative gravitropism"/>
    <property type="evidence" value="ECO:0007669"/>
    <property type="project" value="InterPro"/>
</dbReference>
<protein>
    <submittedName>
        <fullName evidence="6 7">Protein GRAVITROPIC IN THE LIGHT 1</fullName>
    </submittedName>
</protein>
<keyword evidence="1" id="KW-0175">Coiled coil</keyword>
<sequence>METARPAPPNFGSLAKTFTKILRLRRAATGSGGGGPVGVAPDECKPIMEKLKLSGNLREYSTMLSEPHKDEDGKQQQHSLKLSSKDKEAMESLLANLFASVSAIKAAYAQLQVAQSPYDPDSIQSADKAVVSELKHLSALKQSYLKNKLHSHAPPPSQSALAAQIQEQHSLLRTYQITTKKLEAELQLKDSEILSLQAELLASEKQNRALEARLHPGRSLAALDDLHLSALNPTHFLTALRFTVKSIRSFVKLMVREMESAGWDLGAAAGSIQPDVLRRKPGHRIFAFESFVCQQMFSDFHRRDFNLCSSADRSSWDRRRFFEEFSDLKFVSLKQVFDGKGQNSALGKFLRAKYLSLVHPKMEASFFGDLDQRALVSSGLGFPESAFFAGFAEMARRVWLLHCLLFSFGPEEGSIFQARRGARFSEVYMESVADDDDDTAGARPTAVGFTVVPGFRVGKTLIQCKVYLSSRVGGRS</sequence>
<evidence type="ECO:0000256" key="2">
    <source>
        <dbReference type="SAM" id="MobiDB-lite"/>
    </source>
</evidence>
<gene>
    <name evidence="6 7 8 9 10 11 12" type="primary">LOC105040580</name>
</gene>
<evidence type="ECO:0000259" key="3">
    <source>
        <dbReference type="Pfam" id="PF04859"/>
    </source>
</evidence>
<dbReference type="AlphaFoldDB" id="A0A6I9QWE2"/>
<evidence type="ECO:0000313" key="7">
    <source>
        <dbReference type="RefSeq" id="XP_010915469.1"/>
    </source>
</evidence>
<dbReference type="GO" id="GO:0009639">
    <property type="term" value="P:response to red or far red light"/>
    <property type="evidence" value="ECO:0007669"/>
    <property type="project" value="InterPro"/>
</dbReference>
<dbReference type="InterPro" id="IPR040225">
    <property type="entry name" value="GIL1-like"/>
</dbReference>
<dbReference type="PANTHER" id="PTHR31161">
    <property type="entry name" value="PROTEIN GRAVITROPIC IN THE LIGHT 1"/>
    <property type="match status" value="1"/>
</dbReference>
<evidence type="ECO:0000313" key="8">
    <source>
        <dbReference type="RefSeq" id="XP_010915470.1"/>
    </source>
</evidence>
<dbReference type="Pfam" id="PF04859">
    <property type="entry name" value="DUF641"/>
    <property type="match status" value="1"/>
</dbReference>
<dbReference type="Proteomes" id="UP000504607">
    <property type="component" value="Chromosome 3"/>
</dbReference>
<dbReference type="RefSeq" id="XP_029119066.1">
    <property type="nucleotide sequence ID" value="XM_029263233.1"/>
</dbReference>
<feature type="region of interest" description="Disordered" evidence="2">
    <location>
        <begin position="64"/>
        <end position="84"/>
    </location>
</feature>
<dbReference type="RefSeq" id="XP_010915467.1">
    <property type="nucleotide sequence ID" value="XM_010917165.2"/>
</dbReference>
<dbReference type="RefSeq" id="XP_010915470.1">
    <property type="nucleotide sequence ID" value="XM_010917168.2"/>
</dbReference>
<dbReference type="InterPro" id="IPR006943">
    <property type="entry name" value="DUF641_pln"/>
</dbReference>
<feature type="compositionally biased region" description="Basic and acidic residues" evidence="2">
    <location>
        <begin position="66"/>
        <end position="75"/>
    </location>
</feature>
<evidence type="ECO:0000313" key="12">
    <source>
        <dbReference type="RefSeq" id="XP_029119068.1"/>
    </source>
</evidence>
<feature type="coiled-coil region" evidence="1">
    <location>
        <begin position="179"/>
        <end position="213"/>
    </location>
</feature>
<dbReference type="RefSeq" id="XP_029119068.1">
    <property type="nucleotide sequence ID" value="XM_029263235.1"/>
</dbReference>
<dbReference type="InterPro" id="IPR056813">
    <property type="entry name" value="GIL1_IRKI_C"/>
</dbReference>
<dbReference type="Pfam" id="PF24994">
    <property type="entry name" value="GIL1_IRKI_C"/>
    <property type="match status" value="1"/>
</dbReference>
<evidence type="ECO:0000313" key="10">
    <source>
        <dbReference type="RefSeq" id="XP_029119066.1"/>
    </source>
</evidence>
<dbReference type="RefSeq" id="XP_010915469.1">
    <property type="nucleotide sequence ID" value="XM_010917167.2"/>
</dbReference>
<name>A0A6I9QWE2_ELAGV</name>
<evidence type="ECO:0000313" key="5">
    <source>
        <dbReference type="Proteomes" id="UP000504607"/>
    </source>
</evidence>
<evidence type="ECO:0000313" key="9">
    <source>
        <dbReference type="RefSeq" id="XP_010915471.1"/>
    </source>
</evidence>
<proteinExistence type="predicted"/>
<evidence type="ECO:0000259" key="4">
    <source>
        <dbReference type="Pfam" id="PF24994"/>
    </source>
</evidence>
<dbReference type="OrthoDB" id="1915848at2759"/>
<reference evidence="6 7" key="1">
    <citation type="submission" date="2025-04" db="UniProtKB">
        <authorList>
            <consortium name="RefSeq"/>
        </authorList>
    </citation>
    <scope>IDENTIFICATION</scope>
</reference>
<dbReference type="RefSeq" id="XP_029119067.1">
    <property type="nucleotide sequence ID" value="XM_029263234.1"/>
</dbReference>
<evidence type="ECO:0000313" key="11">
    <source>
        <dbReference type="RefSeq" id="XP_029119067.1"/>
    </source>
</evidence>
<organism evidence="5 6">
    <name type="scientific">Elaeis guineensis var. tenera</name>
    <name type="common">Oil palm</name>
    <dbReference type="NCBI Taxonomy" id="51953"/>
    <lineage>
        <taxon>Eukaryota</taxon>
        <taxon>Viridiplantae</taxon>
        <taxon>Streptophyta</taxon>
        <taxon>Embryophyta</taxon>
        <taxon>Tracheophyta</taxon>
        <taxon>Spermatophyta</taxon>
        <taxon>Magnoliopsida</taxon>
        <taxon>Liliopsida</taxon>
        <taxon>Arecaceae</taxon>
        <taxon>Arecoideae</taxon>
        <taxon>Cocoseae</taxon>
        <taxon>Elaeidinae</taxon>
        <taxon>Elaeis</taxon>
    </lineage>
</organism>
<dbReference type="KEGG" id="egu:105040580"/>
<evidence type="ECO:0000256" key="1">
    <source>
        <dbReference type="SAM" id="Coils"/>
    </source>
</evidence>
<keyword evidence="5" id="KW-1185">Reference proteome</keyword>
<feature type="domain" description="GIL1/IRKI C-terminal" evidence="4">
    <location>
        <begin position="415"/>
        <end position="467"/>
    </location>
</feature>
<feature type="domain" description="DUF641" evidence="3">
    <location>
        <begin position="87"/>
        <end position="213"/>
    </location>
</feature>
<evidence type="ECO:0000313" key="6">
    <source>
        <dbReference type="RefSeq" id="XP_010915467.1"/>
    </source>
</evidence>
<dbReference type="RefSeq" id="XP_010915471.1">
    <property type="nucleotide sequence ID" value="XM_010917169.2"/>
</dbReference>
<dbReference type="GeneID" id="105040580"/>